<accession>Q0A6P0</accession>
<dbReference type="InterPro" id="IPR018705">
    <property type="entry name" value="DUF2134_membrane"/>
</dbReference>
<dbReference type="OrthoDB" id="5720484at2"/>
<feature type="transmembrane region" description="Helical" evidence="1">
    <location>
        <begin position="16"/>
        <end position="37"/>
    </location>
</feature>
<proteinExistence type="predicted"/>
<sequence length="603" mass="62333">MVRLQGQGIGPGRQRGAIGLAAVLLLVVVVVFLALALDAGRLYMEQRNLQRIADATALETAWKHTGCTADPASALQTAQAVAERNGYQGDDLVIGAQGLLLGRLVEDGVLRVFETMPDVGHHGVVPEAARVHVEHEVPQSLVLGGLFGQQATLSAEAVARRMPLVGISAGSWAARVDTENSPLLNALLNGLLGTNLQLDAVAFAGLVDTSVTLLQLAQDLAVLGVDLSVATVDELLSANVRLLDVLEAAVRAVEREGVLDVNASVLRNQLLNIGVENLELQLADILQVQAPSMDPDAALDAQVNVLDLIMTTAMTATRDHAVELDVLLPLSDLNLLNLVDVDARVKATIVEPPQIVIGPPGRGPDGEWRTIVDTAQVRLQAAADLSLNVGIAAVDVDLGVALQAAQGSAWVEGVGCPPDTPGATEVAVGTLPGVANLELGEFDDIAVSDPSVLPVAVEVRALGIHIATLALAANAPIQPAAGETLHFLVEDRAALPTEVQSVASGLGGALANGLQTLGESIDVEITLVEDLGVLATLLGLTTAVVEALVNEVVAILLSLVLPLVLQLLGSVILEPLLSMLGVGVGGLDVQVVELLEGGVDLVR</sequence>
<keyword evidence="1" id="KW-0472">Membrane</keyword>
<protein>
    <recommendedName>
        <fullName evidence="2">DUF2134 domain-containing protein</fullName>
    </recommendedName>
</protein>
<dbReference type="RefSeq" id="WP_011629891.1">
    <property type="nucleotide sequence ID" value="NC_008340.1"/>
</dbReference>
<dbReference type="Proteomes" id="UP000001962">
    <property type="component" value="Chromosome"/>
</dbReference>
<dbReference type="Pfam" id="PF09977">
    <property type="entry name" value="Tad_C"/>
    <property type="match status" value="1"/>
</dbReference>
<dbReference type="AlphaFoldDB" id="Q0A6P0"/>
<reference evidence="4" key="1">
    <citation type="submission" date="2006-08" db="EMBL/GenBank/DDBJ databases">
        <title>Complete sequence of Alkalilimnicola ehrilichei MLHE-1.</title>
        <authorList>
            <person name="Copeland A."/>
            <person name="Lucas S."/>
            <person name="Lapidus A."/>
            <person name="Barry K."/>
            <person name="Detter J.C."/>
            <person name="Glavina del Rio T."/>
            <person name="Hammon N."/>
            <person name="Israni S."/>
            <person name="Dalin E."/>
            <person name="Tice H."/>
            <person name="Pitluck S."/>
            <person name="Sims D."/>
            <person name="Brettin T."/>
            <person name="Bruce D."/>
            <person name="Han C."/>
            <person name="Tapia R."/>
            <person name="Gilna P."/>
            <person name="Schmutz J."/>
            <person name="Larimer F."/>
            <person name="Land M."/>
            <person name="Hauser L."/>
            <person name="Kyrpides N."/>
            <person name="Mikhailova N."/>
            <person name="Oremland R.S."/>
            <person name="Hoeft S.E."/>
            <person name="Switzer-Blum J."/>
            <person name="Kulp T."/>
            <person name="King G."/>
            <person name="Tabita R."/>
            <person name="Witte B."/>
            <person name="Santini J.M."/>
            <person name="Basu P."/>
            <person name="Hollibaugh J.T."/>
            <person name="Xie G."/>
            <person name="Stolz J.F."/>
            <person name="Richardson P."/>
        </authorList>
    </citation>
    <scope>NUCLEOTIDE SEQUENCE [LARGE SCALE GENOMIC DNA]</scope>
    <source>
        <strain evidence="4">ATCC BAA-1101 / DSM 17681 / MLHE-1</strain>
    </source>
</reference>
<feature type="domain" description="DUF2134" evidence="2">
    <location>
        <begin position="60"/>
        <end position="159"/>
    </location>
</feature>
<evidence type="ECO:0000259" key="2">
    <source>
        <dbReference type="Pfam" id="PF09977"/>
    </source>
</evidence>
<name>Q0A6P0_ALKEH</name>
<keyword evidence="1" id="KW-1133">Transmembrane helix</keyword>
<dbReference type="KEGG" id="aeh:Mlg_2155"/>
<dbReference type="EMBL" id="CP000453">
    <property type="protein sequence ID" value="ABI57497.1"/>
    <property type="molecule type" value="Genomic_DNA"/>
</dbReference>
<organism evidence="3 4">
    <name type="scientific">Alkalilimnicola ehrlichii (strain ATCC BAA-1101 / DSM 17681 / MLHE-1)</name>
    <dbReference type="NCBI Taxonomy" id="187272"/>
    <lineage>
        <taxon>Bacteria</taxon>
        <taxon>Pseudomonadati</taxon>
        <taxon>Pseudomonadota</taxon>
        <taxon>Gammaproteobacteria</taxon>
        <taxon>Chromatiales</taxon>
        <taxon>Ectothiorhodospiraceae</taxon>
        <taxon>Alkalilimnicola</taxon>
    </lineage>
</organism>
<evidence type="ECO:0000313" key="3">
    <source>
        <dbReference type="EMBL" id="ABI57497.1"/>
    </source>
</evidence>
<evidence type="ECO:0000313" key="4">
    <source>
        <dbReference type="Proteomes" id="UP000001962"/>
    </source>
</evidence>
<dbReference type="HOGENOM" id="CLU_022237_1_0_6"/>
<keyword evidence="4" id="KW-1185">Reference proteome</keyword>
<dbReference type="eggNOG" id="COG4655">
    <property type="taxonomic scope" value="Bacteria"/>
</dbReference>
<gene>
    <name evidence="3" type="ordered locus">Mlg_2155</name>
</gene>
<keyword evidence="1" id="KW-0812">Transmembrane</keyword>
<evidence type="ECO:0000256" key="1">
    <source>
        <dbReference type="SAM" id="Phobius"/>
    </source>
</evidence>